<feature type="chain" id="PRO_5045472978" description="Peptidase M12B domain-containing protein" evidence="1">
    <location>
        <begin position="22"/>
        <end position="412"/>
    </location>
</feature>
<sequence length="412" mass="44383">MRLLRYCLLMLFVLFCQPAIAADQRVDLLFVVDDLVLENHGDAEVNRSILHWVEIANTIFASTSTTLEYRVVNVAATGNSERSERFAAGEKSSTITYEMMDSLHQQLPSRELSLMTQYGADIVVLVIEADRPLSVLGNAQGNQVATLGYTNTNEADVLLAHELGHLLGMVHPEDSQCSAESRSIMCDGVTAFSDYQSPYLSTEEASLIAKAVAGEAAVESDWGTLIGGGGVRPPMETLAVVVAERLDVRAEGDDTWVEGRIALQDASGNAAALETDSSVVVYSRAVGLEEGVEYELDLTGRVIFMAGETEKRVTLHLFPTTTSEQVRTVYVGARYGDKLDTSAMPEFNYELSATPAEQGPDQLQGPASSGSGGGGALNLVSWLLLAGAVWSTRRGRGQRRRLRGAGDRVTAS</sequence>
<gene>
    <name evidence="2" type="ORF">GCM10025772_01390</name>
</gene>
<dbReference type="InterPro" id="IPR024079">
    <property type="entry name" value="MetalloPept_cat_dom_sf"/>
</dbReference>
<name>A0ABP9RUK1_9GAMM</name>
<evidence type="ECO:0008006" key="4">
    <source>
        <dbReference type="Google" id="ProtNLM"/>
    </source>
</evidence>
<dbReference type="Proteomes" id="UP001501600">
    <property type="component" value="Unassembled WGS sequence"/>
</dbReference>
<dbReference type="SUPFAM" id="SSF55486">
    <property type="entry name" value="Metalloproteases ('zincins'), catalytic domain"/>
    <property type="match status" value="1"/>
</dbReference>
<reference evidence="3" key="1">
    <citation type="journal article" date="2019" name="Int. J. Syst. Evol. Microbiol.">
        <title>The Global Catalogue of Microorganisms (GCM) 10K type strain sequencing project: providing services to taxonomists for standard genome sequencing and annotation.</title>
        <authorList>
            <consortium name="The Broad Institute Genomics Platform"/>
            <consortium name="The Broad Institute Genome Sequencing Center for Infectious Disease"/>
            <person name="Wu L."/>
            <person name="Ma J."/>
        </authorList>
    </citation>
    <scope>NUCLEOTIDE SEQUENCE [LARGE SCALE GENOMIC DNA]</scope>
    <source>
        <strain evidence="3">JCM 18720</strain>
    </source>
</reference>
<protein>
    <recommendedName>
        <fullName evidence="4">Peptidase M12B domain-containing protein</fullName>
    </recommendedName>
</protein>
<dbReference type="RefSeq" id="WP_345315108.1">
    <property type="nucleotide sequence ID" value="NZ_BAABLF010000001.1"/>
</dbReference>
<dbReference type="Pfam" id="PF13688">
    <property type="entry name" value="Reprolysin_5"/>
    <property type="match status" value="1"/>
</dbReference>
<evidence type="ECO:0000313" key="3">
    <source>
        <dbReference type="Proteomes" id="UP001501600"/>
    </source>
</evidence>
<dbReference type="Gene3D" id="3.40.390.10">
    <property type="entry name" value="Collagenase (Catalytic Domain)"/>
    <property type="match status" value="1"/>
</dbReference>
<organism evidence="2 3">
    <name type="scientific">Ferrimonas gelatinilytica</name>
    <dbReference type="NCBI Taxonomy" id="1255257"/>
    <lineage>
        <taxon>Bacteria</taxon>
        <taxon>Pseudomonadati</taxon>
        <taxon>Pseudomonadota</taxon>
        <taxon>Gammaproteobacteria</taxon>
        <taxon>Alteromonadales</taxon>
        <taxon>Ferrimonadaceae</taxon>
        <taxon>Ferrimonas</taxon>
    </lineage>
</organism>
<comment type="caution">
    <text evidence="2">The sequence shown here is derived from an EMBL/GenBank/DDBJ whole genome shotgun (WGS) entry which is preliminary data.</text>
</comment>
<keyword evidence="1" id="KW-0732">Signal</keyword>
<feature type="signal peptide" evidence="1">
    <location>
        <begin position="1"/>
        <end position="21"/>
    </location>
</feature>
<dbReference type="EMBL" id="BAABLF010000001">
    <property type="protein sequence ID" value="GAA5186245.1"/>
    <property type="molecule type" value="Genomic_DNA"/>
</dbReference>
<proteinExistence type="predicted"/>
<keyword evidence="3" id="KW-1185">Reference proteome</keyword>
<evidence type="ECO:0000313" key="2">
    <source>
        <dbReference type="EMBL" id="GAA5186245.1"/>
    </source>
</evidence>
<accession>A0ABP9RUK1</accession>
<evidence type="ECO:0000256" key="1">
    <source>
        <dbReference type="SAM" id="SignalP"/>
    </source>
</evidence>